<protein>
    <submittedName>
        <fullName evidence="2">Uncharacterized protein</fullName>
    </submittedName>
</protein>
<proteinExistence type="predicted"/>
<sequence length="79" mass="8651">MFHPAPLVLSLTPFPLSILICIRALCTRVFSAIIIYLWQQKCIVQCHLNNLRSSVAQLASASDCQVLQSGGSWLAHAGE</sequence>
<feature type="transmembrane region" description="Helical" evidence="1">
    <location>
        <begin position="16"/>
        <end position="38"/>
    </location>
</feature>
<gene>
    <name evidence="2" type="ORF">P154DRAFT_520857</name>
</gene>
<keyword evidence="3" id="KW-1185">Reference proteome</keyword>
<dbReference type="Proteomes" id="UP000799779">
    <property type="component" value="Unassembled WGS sequence"/>
</dbReference>
<evidence type="ECO:0000313" key="2">
    <source>
        <dbReference type="EMBL" id="KAF2002739.1"/>
    </source>
</evidence>
<reference evidence="2" key="1">
    <citation type="journal article" date="2020" name="Stud. Mycol.">
        <title>101 Dothideomycetes genomes: a test case for predicting lifestyles and emergence of pathogens.</title>
        <authorList>
            <person name="Haridas S."/>
            <person name="Albert R."/>
            <person name="Binder M."/>
            <person name="Bloem J."/>
            <person name="Labutti K."/>
            <person name="Salamov A."/>
            <person name="Andreopoulos B."/>
            <person name="Baker S."/>
            <person name="Barry K."/>
            <person name="Bills G."/>
            <person name="Bluhm B."/>
            <person name="Cannon C."/>
            <person name="Castanera R."/>
            <person name="Culley D."/>
            <person name="Daum C."/>
            <person name="Ezra D."/>
            <person name="Gonzalez J."/>
            <person name="Henrissat B."/>
            <person name="Kuo A."/>
            <person name="Liang C."/>
            <person name="Lipzen A."/>
            <person name="Lutzoni F."/>
            <person name="Magnuson J."/>
            <person name="Mondo S."/>
            <person name="Nolan M."/>
            <person name="Ohm R."/>
            <person name="Pangilinan J."/>
            <person name="Park H.-J."/>
            <person name="Ramirez L."/>
            <person name="Alfaro M."/>
            <person name="Sun H."/>
            <person name="Tritt A."/>
            <person name="Yoshinaga Y."/>
            <person name="Zwiers L.-H."/>
            <person name="Turgeon B."/>
            <person name="Goodwin S."/>
            <person name="Spatafora J."/>
            <person name="Crous P."/>
            <person name="Grigoriev I."/>
        </authorList>
    </citation>
    <scope>NUCLEOTIDE SEQUENCE</scope>
    <source>
        <strain evidence="2">CBS 123094</strain>
    </source>
</reference>
<keyword evidence="1" id="KW-0812">Transmembrane</keyword>
<dbReference type="AlphaFoldDB" id="A0A6A5WPP8"/>
<keyword evidence="1" id="KW-1133">Transmembrane helix</keyword>
<organism evidence="2 3">
    <name type="scientific">Amniculicola lignicola CBS 123094</name>
    <dbReference type="NCBI Taxonomy" id="1392246"/>
    <lineage>
        <taxon>Eukaryota</taxon>
        <taxon>Fungi</taxon>
        <taxon>Dikarya</taxon>
        <taxon>Ascomycota</taxon>
        <taxon>Pezizomycotina</taxon>
        <taxon>Dothideomycetes</taxon>
        <taxon>Pleosporomycetidae</taxon>
        <taxon>Pleosporales</taxon>
        <taxon>Amniculicolaceae</taxon>
        <taxon>Amniculicola</taxon>
    </lineage>
</organism>
<keyword evidence="1" id="KW-0472">Membrane</keyword>
<dbReference type="EMBL" id="ML977576">
    <property type="protein sequence ID" value="KAF2002739.1"/>
    <property type="molecule type" value="Genomic_DNA"/>
</dbReference>
<evidence type="ECO:0000313" key="3">
    <source>
        <dbReference type="Proteomes" id="UP000799779"/>
    </source>
</evidence>
<name>A0A6A5WPP8_9PLEO</name>
<accession>A0A6A5WPP8</accession>
<evidence type="ECO:0000256" key="1">
    <source>
        <dbReference type="SAM" id="Phobius"/>
    </source>
</evidence>